<keyword evidence="2" id="KW-0285">Flavoprotein</keyword>
<evidence type="ECO:0000313" key="9">
    <source>
        <dbReference type="EMBL" id="PYE17940.1"/>
    </source>
</evidence>
<keyword evidence="9" id="KW-0418">Kinase</keyword>
<organism evidence="9 10">
    <name type="scientific">Williamsia limnetica</name>
    <dbReference type="NCBI Taxonomy" id="882452"/>
    <lineage>
        <taxon>Bacteria</taxon>
        <taxon>Bacillati</taxon>
        <taxon>Actinomycetota</taxon>
        <taxon>Actinomycetes</taxon>
        <taxon>Mycobacteriales</taxon>
        <taxon>Nocardiaceae</taxon>
        <taxon>Williamsia</taxon>
    </lineage>
</organism>
<evidence type="ECO:0000256" key="7">
    <source>
        <dbReference type="ARBA" id="ARBA00047880"/>
    </source>
</evidence>
<keyword evidence="10" id="KW-1185">Reference proteome</keyword>
<evidence type="ECO:0000256" key="6">
    <source>
        <dbReference type="ARBA" id="ARBA00022840"/>
    </source>
</evidence>
<dbReference type="SMART" id="SM00904">
    <property type="entry name" value="Flavokinase"/>
    <property type="match status" value="1"/>
</dbReference>
<evidence type="ECO:0000256" key="5">
    <source>
        <dbReference type="ARBA" id="ARBA00022741"/>
    </source>
</evidence>
<name>A0A318RJB9_WILLI</name>
<feature type="domain" description="Riboflavin kinase" evidence="8">
    <location>
        <begin position="1"/>
        <end position="115"/>
    </location>
</feature>
<evidence type="ECO:0000256" key="1">
    <source>
        <dbReference type="ARBA" id="ARBA00012105"/>
    </source>
</evidence>
<evidence type="ECO:0000313" key="10">
    <source>
        <dbReference type="Proteomes" id="UP000247591"/>
    </source>
</evidence>
<dbReference type="InterPro" id="IPR015865">
    <property type="entry name" value="Riboflavin_kinase_bac/euk"/>
</dbReference>
<dbReference type="GO" id="GO:0009231">
    <property type="term" value="P:riboflavin biosynthetic process"/>
    <property type="evidence" value="ECO:0007669"/>
    <property type="project" value="InterPro"/>
</dbReference>
<sequence>MGYPTANIAAEDESRIPDDGVYFGWFTLADGDPPRGSLHAGTWLPALVSVGKNPTFDGRERTVEAYVLDFDEDLYGAHAITELTHLVRTQEQFNSIDELIVAMDGDKAAARTLMSQYPGRPQDS</sequence>
<gene>
    <name evidence="9" type="ORF">DFR67_10585</name>
</gene>
<keyword evidence="6" id="KW-0067">ATP-binding</keyword>
<dbReference type="AlphaFoldDB" id="A0A318RJB9"/>
<keyword evidence="3" id="KW-0288">FMN</keyword>
<dbReference type="PANTHER" id="PTHR22749">
    <property type="entry name" value="RIBOFLAVIN KINASE/FMN ADENYLYLTRANSFERASE"/>
    <property type="match status" value="1"/>
</dbReference>
<dbReference type="Gene3D" id="2.40.30.30">
    <property type="entry name" value="Riboflavin kinase-like"/>
    <property type="match status" value="1"/>
</dbReference>
<dbReference type="GO" id="GO:0005524">
    <property type="term" value="F:ATP binding"/>
    <property type="evidence" value="ECO:0007669"/>
    <property type="project" value="UniProtKB-KW"/>
</dbReference>
<dbReference type="Pfam" id="PF01687">
    <property type="entry name" value="Flavokinase"/>
    <property type="match status" value="1"/>
</dbReference>
<evidence type="ECO:0000256" key="3">
    <source>
        <dbReference type="ARBA" id="ARBA00022643"/>
    </source>
</evidence>
<keyword evidence="4" id="KW-0808">Transferase</keyword>
<comment type="catalytic activity">
    <reaction evidence="7">
        <text>riboflavin + ATP = FMN + ADP + H(+)</text>
        <dbReference type="Rhea" id="RHEA:14357"/>
        <dbReference type="ChEBI" id="CHEBI:15378"/>
        <dbReference type="ChEBI" id="CHEBI:30616"/>
        <dbReference type="ChEBI" id="CHEBI:57986"/>
        <dbReference type="ChEBI" id="CHEBI:58210"/>
        <dbReference type="ChEBI" id="CHEBI:456216"/>
        <dbReference type="EC" id="2.7.1.26"/>
    </reaction>
</comment>
<protein>
    <recommendedName>
        <fullName evidence="1">riboflavin kinase</fullName>
        <ecNumber evidence="1">2.7.1.26</ecNumber>
    </recommendedName>
</protein>
<dbReference type="GO" id="GO:0008531">
    <property type="term" value="F:riboflavin kinase activity"/>
    <property type="evidence" value="ECO:0007669"/>
    <property type="project" value="UniProtKB-EC"/>
</dbReference>
<evidence type="ECO:0000256" key="2">
    <source>
        <dbReference type="ARBA" id="ARBA00022630"/>
    </source>
</evidence>
<comment type="caution">
    <text evidence="9">The sequence shown here is derived from an EMBL/GenBank/DDBJ whole genome shotgun (WGS) entry which is preliminary data.</text>
</comment>
<dbReference type="EMBL" id="QJSP01000005">
    <property type="protein sequence ID" value="PYE17940.1"/>
    <property type="molecule type" value="Genomic_DNA"/>
</dbReference>
<proteinExistence type="predicted"/>
<dbReference type="GO" id="GO:0009398">
    <property type="term" value="P:FMN biosynthetic process"/>
    <property type="evidence" value="ECO:0007669"/>
    <property type="project" value="TreeGrafter"/>
</dbReference>
<dbReference type="SUPFAM" id="SSF82114">
    <property type="entry name" value="Riboflavin kinase-like"/>
    <property type="match status" value="1"/>
</dbReference>
<accession>A0A318RJB9</accession>
<dbReference type="PANTHER" id="PTHR22749:SF6">
    <property type="entry name" value="RIBOFLAVIN KINASE"/>
    <property type="match status" value="1"/>
</dbReference>
<dbReference type="InterPro" id="IPR023465">
    <property type="entry name" value="Riboflavin_kinase_dom_sf"/>
</dbReference>
<dbReference type="Proteomes" id="UP000247591">
    <property type="component" value="Unassembled WGS sequence"/>
</dbReference>
<dbReference type="InterPro" id="IPR023468">
    <property type="entry name" value="Riboflavin_kinase"/>
</dbReference>
<reference evidence="9 10" key="1">
    <citation type="submission" date="2018-06" db="EMBL/GenBank/DDBJ databases">
        <title>Genomic Encyclopedia of Type Strains, Phase IV (KMG-IV): sequencing the most valuable type-strain genomes for metagenomic binning, comparative biology and taxonomic classification.</title>
        <authorList>
            <person name="Goeker M."/>
        </authorList>
    </citation>
    <scope>NUCLEOTIDE SEQUENCE [LARGE SCALE GENOMIC DNA]</scope>
    <source>
        <strain evidence="9 10">DSM 45521</strain>
    </source>
</reference>
<evidence type="ECO:0000259" key="8">
    <source>
        <dbReference type="SMART" id="SM00904"/>
    </source>
</evidence>
<evidence type="ECO:0000256" key="4">
    <source>
        <dbReference type="ARBA" id="ARBA00022679"/>
    </source>
</evidence>
<dbReference type="EC" id="2.7.1.26" evidence="1"/>
<keyword evidence="5" id="KW-0547">Nucleotide-binding</keyword>